<dbReference type="RefSeq" id="WP_136168578.1">
    <property type="nucleotide sequence ID" value="NZ_KZ819102.1"/>
</dbReference>
<proteinExistence type="predicted"/>
<evidence type="ECO:0000313" key="1">
    <source>
        <dbReference type="EMBL" id="PWC10136.1"/>
    </source>
</evidence>
<accession>A0A2U1TL64</accession>
<organism evidence="1 2">
    <name type="scientific">Brenneria corticis</name>
    <dbReference type="NCBI Taxonomy" id="2173106"/>
    <lineage>
        <taxon>Bacteria</taxon>
        <taxon>Pseudomonadati</taxon>
        <taxon>Pseudomonadota</taxon>
        <taxon>Gammaproteobacteria</taxon>
        <taxon>Enterobacterales</taxon>
        <taxon>Pectobacteriaceae</taxon>
        <taxon>Brenneria</taxon>
    </lineage>
</organism>
<dbReference type="AlphaFoldDB" id="A0A2U1TL64"/>
<evidence type="ECO:0000313" key="2">
    <source>
        <dbReference type="Proteomes" id="UP000296159"/>
    </source>
</evidence>
<reference evidence="1 2" key="1">
    <citation type="submission" date="2018-04" db="EMBL/GenBank/DDBJ databases">
        <title>Brenneria corticis sp.nov.</title>
        <authorList>
            <person name="Li Y."/>
        </authorList>
    </citation>
    <scope>NUCLEOTIDE SEQUENCE [LARGE SCALE GENOMIC DNA]</scope>
    <source>
        <strain evidence="1 2">CFCC 11842</strain>
    </source>
</reference>
<gene>
    <name evidence="1" type="ORF">DDT56_22415</name>
</gene>
<sequence>MKKISQNSFILRKLGIDREDYYYDCFYFYQIREKHTNKIPLTKIIRVKPDIIKINGRRRWSVRYIANDAEKEVTFVHNFTLFNRNFAGFLSAVKEANPNAEVKELTIFSS</sequence>
<dbReference type="EMBL" id="QDKH01000040">
    <property type="protein sequence ID" value="PWC10136.1"/>
    <property type="molecule type" value="Genomic_DNA"/>
</dbReference>
<comment type="caution">
    <text evidence="1">The sequence shown here is derived from an EMBL/GenBank/DDBJ whole genome shotgun (WGS) entry which is preliminary data.</text>
</comment>
<name>A0A2U1TL64_9GAMM</name>
<protein>
    <submittedName>
        <fullName evidence="1">Uncharacterized protein</fullName>
    </submittedName>
</protein>
<keyword evidence="2" id="KW-1185">Reference proteome</keyword>
<dbReference type="Proteomes" id="UP000296159">
    <property type="component" value="Unassembled WGS sequence"/>
</dbReference>